<evidence type="ECO:0000313" key="1">
    <source>
        <dbReference type="EMBL" id="MBS4191944.1"/>
    </source>
</evidence>
<keyword evidence="2" id="KW-1185">Reference proteome</keyword>
<evidence type="ECO:0008006" key="3">
    <source>
        <dbReference type="Google" id="ProtNLM"/>
    </source>
</evidence>
<reference evidence="1 2" key="1">
    <citation type="submission" date="2021-05" db="EMBL/GenBank/DDBJ databases">
        <title>Novel Bacillus species.</title>
        <authorList>
            <person name="Liu G."/>
        </authorList>
    </citation>
    <scope>NUCLEOTIDE SEQUENCE [LARGE SCALE GENOMIC DNA]</scope>
    <source>
        <strain evidence="1 2">FJAT-49705</strain>
    </source>
</reference>
<accession>A0ABS5NYK5</accession>
<comment type="caution">
    <text evidence="1">The sequence shown here is derived from an EMBL/GenBank/DDBJ whole genome shotgun (WGS) entry which is preliminary data.</text>
</comment>
<protein>
    <recommendedName>
        <fullName evidence="3">Alpha/beta hydrolase</fullName>
    </recommendedName>
</protein>
<dbReference type="Proteomes" id="UP000681027">
    <property type="component" value="Unassembled WGS sequence"/>
</dbReference>
<dbReference type="PANTHER" id="PTHR43265:SF1">
    <property type="entry name" value="ESTERASE ESTD"/>
    <property type="match status" value="1"/>
</dbReference>
<name>A0ABS5NYK5_9BACI</name>
<dbReference type="RefSeq" id="WP_213103405.1">
    <property type="nucleotide sequence ID" value="NZ_JAGYPM010000004.1"/>
</dbReference>
<dbReference type="EMBL" id="JAGYPM010000004">
    <property type="protein sequence ID" value="MBS4191944.1"/>
    <property type="molecule type" value="Genomic_DNA"/>
</dbReference>
<evidence type="ECO:0000313" key="2">
    <source>
        <dbReference type="Proteomes" id="UP000681027"/>
    </source>
</evidence>
<gene>
    <name evidence="1" type="ORF">KHA94_17390</name>
</gene>
<sequence>MKGFLGLLLRGLKVHKISSSKQAKLFDELITSNETVVKKGIAKINAKWMREHFQYQNDEDLAGVTCPILAITGEKDVQVDPMHVHLFKEKVNGPADAYNVRAMNHLLREQEEPVSMLKLKSIYKKGFSKPLSPEMLSIMKNWAEKNILLKNS</sequence>
<dbReference type="SUPFAM" id="SSF53474">
    <property type="entry name" value="alpha/beta-Hydrolases"/>
    <property type="match status" value="1"/>
</dbReference>
<dbReference type="InterPro" id="IPR029058">
    <property type="entry name" value="AB_hydrolase_fold"/>
</dbReference>
<organism evidence="1 2">
    <name type="scientific">Cytobacillus citreus</name>
    <dbReference type="NCBI Taxonomy" id="2833586"/>
    <lineage>
        <taxon>Bacteria</taxon>
        <taxon>Bacillati</taxon>
        <taxon>Bacillota</taxon>
        <taxon>Bacilli</taxon>
        <taxon>Bacillales</taxon>
        <taxon>Bacillaceae</taxon>
        <taxon>Cytobacillus</taxon>
    </lineage>
</organism>
<dbReference type="InterPro" id="IPR053145">
    <property type="entry name" value="AB_hydrolase_Est10"/>
</dbReference>
<dbReference type="PANTHER" id="PTHR43265">
    <property type="entry name" value="ESTERASE ESTD"/>
    <property type="match status" value="1"/>
</dbReference>
<dbReference type="Gene3D" id="3.40.50.1820">
    <property type="entry name" value="alpha/beta hydrolase"/>
    <property type="match status" value="1"/>
</dbReference>
<proteinExistence type="predicted"/>